<dbReference type="InterPro" id="IPR041492">
    <property type="entry name" value="HAD_2"/>
</dbReference>
<dbReference type="InterPro" id="IPR023198">
    <property type="entry name" value="PGP-like_dom2"/>
</dbReference>
<dbReference type="Gene3D" id="3.40.50.1000">
    <property type="entry name" value="HAD superfamily/HAD-like"/>
    <property type="match status" value="1"/>
</dbReference>
<dbReference type="AlphaFoldDB" id="A0A6B2LH45"/>
<dbReference type="SFLD" id="SFLDS00003">
    <property type="entry name" value="Haloacid_Dehalogenase"/>
    <property type="match status" value="1"/>
</dbReference>
<dbReference type="NCBIfam" id="TIGR01509">
    <property type="entry name" value="HAD-SF-IA-v3"/>
    <property type="match status" value="1"/>
</dbReference>
<name>A0A6B2LH45_9EUKA</name>
<sequence>MFDLDGLLLDTEPLYEEAIGKVLALYGHTYDGNLRSQVIGKGEHEGAGIIVSTKKLPISPAEFLDKRNKFLKELFLKTQPKPGALKLTLHLAKHKIPMALATSSLKLFLRLKFTNYPEWLDEFDFVVTGDDVQRAKPDPQIFIKAAQGLGLPPTSCLCFEDSPSGSEAGYKAGCKVISVPDPAIEKSRYQPWATQILSDLTQFKPEQFGLPPYTQSNL</sequence>
<dbReference type="Pfam" id="PF13419">
    <property type="entry name" value="HAD_2"/>
    <property type="match status" value="1"/>
</dbReference>
<reference evidence="1" key="1">
    <citation type="journal article" date="2020" name="J. Eukaryot. Microbiol.">
        <title>De novo Sequencing, Assembly and Annotation of the Transcriptome for the Free-Living Testate Amoeba Arcella intermedia.</title>
        <authorList>
            <person name="Ribeiro G.M."/>
            <person name="Porfirio-Sousa A.L."/>
            <person name="Maurer-Alcala X.X."/>
            <person name="Katz L.A."/>
            <person name="Lahr D.J.G."/>
        </authorList>
    </citation>
    <scope>NUCLEOTIDE SEQUENCE</scope>
</reference>
<dbReference type="InterPro" id="IPR006439">
    <property type="entry name" value="HAD-SF_hydro_IA"/>
</dbReference>
<dbReference type="PANTHER" id="PTHR18901:SF38">
    <property type="entry name" value="PSEUDOURIDINE-5'-PHOSPHATASE"/>
    <property type="match status" value="1"/>
</dbReference>
<accession>A0A6B2LH45</accession>
<protein>
    <recommendedName>
        <fullName evidence="2">FCP1 homology domain-containing protein</fullName>
    </recommendedName>
</protein>
<dbReference type="GO" id="GO:0016791">
    <property type="term" value="F:phosphatase activity"/>
    <property type="evidence" value="ECO:0007669"/>
    <property type="project" value="TreeGrafter"/>
</dbReference>
<proteinExistence type="predicted"/>
<dbReference type="InterPro" id="IPR023214">
    <property type="entry name" value="HAD_sf"/>
</dbReference>
<organism evidence="1">
    <name type="scientific">Arcella intermedia</name>
    <dbReference type="NCBI Taxonomy" id="1963864"/>
    <lineage>
        <taxon>Eukaryota</taxon>
        <taxon>Amoebozoa</taxon>
        <taxon>Tubulinea</taxon>
        <taxon>Elardia</taxon>
        <taxon>Arcellinida</taxon>
        <taxon>Sphaerothecina</taxon>
        <taxon>Arcellidae</taxon>
        <taxon>Arcella</taxon>
    </lineage>
</organism>
<evidence type="ECO:0000313" key="1">
    <source>
        <dbReference type="EMBL" id="NDV36396.1"/>
    </source>
</evidence>
<dbReference type="SUPFAM" id="SSF56784">
    <property type="entry name" value="HAD-like"/>
    <property type="match status" value="1"/>
</dbReference>
<evidence type="ECO:0008006" key="2">
    <source>
        <dbReference type="Google" id="ProtNLM"/>
    </source>
</evidence>
<dbReference type="PANTHER" id="PTHR18901">
    <property type="entry name" value="2-DEOXYGLUCOSE-6-PHOSPHATE PHOSPHATASE 2"/>
    <property type="match status" value="1"/>
</dbReference>
<dbReference type="EMBL" id="GIBP01007427">
    <property type="protein sequence ID" value="NDV36396.1"/>
    <property type="molecule type" value="Transcribed_RNA"/>
</dbReference>
<dbReference type="InterPro" id="IPR036412">
    <property type="entry name" value="HAD-like_sf"/>
</dbReference>
<dbReference type="Gene3D" id="1.10.150.240">
    <property type="entry name" value="Putative phosphatase, domain 2"/>
    <property type="match status" value="1"/>
</dbReference>
<dbReference type="SFLD" id="SFLDG01129">
    <property type="entry name" value="C1.5:_HAD__Beta-PGM__Phosphata"/>
    <property type="match status" value="1"/>
</dbReference>